<keyword evidence="5" id="KW-0804">Transcription</keyword>
<evidence type="ECO:0000313" key="10">
    <source>
        <dbReference type="Proteomes" id="UP000438448"/>
    </source>
</evidence>
<evidence type="ECO:0000256" key="4">
    <source>
        <dbReference type="ARBA" id="ARBA00023125"/>
    </source>
</evidence>
<evidence type="ECO:0000259" key="6">
    <source>
        <dbReference type="Pfam" id="PF04542"/>
    </source>
</evidence>
<dbReference type="Pfam" id="PF04542">
    <property type="entry name" value="Sigma70_r2"/>
    <property type="match status" value="1"/>
</dbReference>
<proteinExistence type="inferred from homology"/>
<dbReference type="SUPFAM" id="SSF88659">
    <property type="entry name" value="Sigma3 and sigma4 domains of RNA polymerase sigma factors"/>
    <property type="match status" value="1"/>
</dbReference>
<evidence type="ECO:0000256" key="5">
    <source>
        <dbReference type="ARBA" id="ARBA00023163"/>
    </source>
</evidence>
<evidence type="ECO:0000259" key="7">
    <source>
        <dbReference type="Pfam" id="PF08281"/>
    </source>
</evidence>
<sequence>MSIQPAHRAVEAAWRIEWPQLVAGLTRVVGDIDTAEELAQDAHVAALEQWPREGVPVNPGGWLMAVAKRRAVDRFRRDATFARKLALLGRDVLEQQQSGHPGADATIGAGISDDMLRMIFTTCHPALPRQARVALTLRMVGGLSTEEIARAYVISKSTAAQRIVRAKRIIKTLRIPYEVPDGSELTARVDAVLEVIYLIFNEGYTATSGEDWLRAELCGDALRLARILTALLPAEPEAHGLAALLELQASRLDARNDPARRLVPLADQDRSHWDQLLIRRGFAALARAHATARARAQPPGPYALQAAIAAAHASARTAADTDWQRIAGLYALLAQRLPSPVVELNRAVAISMVHGPAAGLELADAVEQTGMLDTYHLLHAVRADLLARLGRTPEAREAFLRAADLTANAAEQAHLRTRADECTNRGTDDEGRPG</sequence>
<dbReference type="GO" id="GO:0006352">
    <property type="term" value="P:DNA-templated transcription initiation"/>
    <property type="evidence" value="ECO:0007669"/>
    <property type="project" value="InterPro"/>
</dbReference>
<dbReference type="InterPro" id="IPR007627">
    <property type="entry name" value="RNA_pol_sigma70_r2"/>
</dbReference>
<keyword evidence="3" id="KW-0731">Sigma factor</keyword>
<dbReference type="SUPFAM" id="SSF88946">
    <property type="entry name" value="Sigma2 domain of RNA polymerase sigma factors"/>
    <property type="match status" value="1"/>
</dbReference>
<dbReference type="GO" id="GO:0003677">
    <property type="term" value="F:DNA binding"/>
    <property type="evidence" value="ECO:0007669"/>
    <property type="project" value="UniProtKB-KW"/>
</dbReference>
<feature type="domain" description="RNA polymerase sigma factor 70 region 4 type 2" evidence="7">
    <location>
        <begin position="118"/>
        <end position="168"/>
    </location>
</feature>
<protein>
    <recommendedName>
        <fullName evidence="11">RNA polymerase sigma factor</fullName>
    </recommendedName>
</protein>
<evidence type="ECO:0000256" key="3">
    <source>
        <dbReference type="ARBA" id="ARBA00023082"/>
    </source>
</evidence>
<evidence type="ECO:0000256" key="1">
    <source>
        <dbReference type="ARBA" id="ARBA00010641"/>
    </source>
</evidence>
<keyword evidence="2" id="KW-0805">Transcription regulation</keyword>
<dbReference type="GO" id="GO:0016987">
    <property type="term" value="F:sigma factor activity"/>
    <property type="evidence" value="ECO:0007669"/>
    <property type="project" value="UniProtKB-KW"/>
</dbReference>
<evidence type="ECO:0008006" key="11">
    <source>
        <dbReference type="Google" id="ProtNLM"/>
    </source>
</evidence>
<dbReference type="EMBL" id="WEGK01000015">
    <property type="protein sequence ID" value="MQY22827.1"/>
    <property type="molecule type" value="Genomic_DNA"/>
</dbReference>
<keyword evidence="10" id="KW-1185">Reference proteome</keyword>
<dbReference type="OrthoDB" id="9780299at2"/>
<feature type="domain" description="RNA polymerase sigma-70 region 2" evidence="6">
    <location>
        <begin position="19"/>
        <end position="78"/>
    </location>
</feature>
<evidence type="ECO:0000313" key="9">
    <source>
        <dbReference type="EMBL" id="MQY22827.1"/>
    </source>
</evidence>
<evidence type="ECO:0000259" key="8">
    <source>
        <dbReference type="Pfam" id="PF20239"/>
    </source>
</evidence>
<dbReference type="Proteomes" id="UP000438448">
    <property type="component" value="Unassembled WGS sequence"/>
</dbReference>
<dbReference type="Pfam" id="PF08281">
    <property type="entry name" value="Sigma70_r4_2"/>
    <property type="match status" value="1"/>
</dbReference>
<accession>A0A7K0DAS6</accession>
<dbReference type="Pfam" id="PF20239">
    <property type="entry name" value="DUF6596"/>
    <property type="match status" value="1"/>
</dbReference>
<evidence type="ECO:0000256" key="2">
    <source>
        <dbReference type="ARBA" id="ARBA00023015"/>
    </source>
</evidence>
<name>A0A7K0DAS6_9NOCA</name>
<comment type="caution">
    <text evidence="9">The sequence shown here is derived from an EMBL/GenBank/DDBJ whole genome shotgun (WGS) entry which is preliminary data.</text>
</comment>
<keyword evidence="4" id="KW-0238">DNA-binding</keyword>
<dbReference type="Gene3D" id="1.10.10.10">
    <property type="entry name" value="Winged helix-like DNA-binding domain superfamily/Winged helix DNA-binding domain"/>
    <property type="match status" value="1"/>
</dbReference>
<comment type="similarity">
    <text evidence="1">Belongs to the sigma-70 factor family. ECF subfamily.</text>
</comment>
<dbReference type="AlphaFoldDB" id="A0A7K0DAS6"/>
<organism evidence="9 10">
    <name type="scientific">Nocardia macrotermitis</name>
    <dbReference type="NCBI Taxonomy" id="2585198"/>
    <lineage>
        <taxon>Bacteria</taxon>
        <taxon>Bacillati</taxon>
        <taxon>Actinomycetota</taxon>
        <taxon>Actinomycetes</taxon>
        <taxon>Mycobacteriales</taxon>
        <taxon>Nocardiaceae</taxon>
        <taxon>Nocardia</taxon>
    </lineage>
</organism>
<dbReference type="InterPro" id="IPR046531">
    <property type="entry name" value="DUF6596"/>
</dbReference>
<dbReference type="RefSeq" id="WP_153414641.1">
    <property type="nucleotide sequence ID" value="NZ_WEGK01000015.1"/>
</dbReference>
<dbReference type="InterPro" id="IPR013324">
    <property type="entry name" value="RNA_pol_sigma_r3/r4-like"/>
</dbReference>
<dbReference type="PANTHER" id="PTHR47756:SF1">
    <property type="entry name" value="BLL0085 PROTEIN"/>
    <property type="match status" value="1"/>
</dbReference>
<reference evidence="9 10" key="1">
    <citation type="submission" date="2019-10" db="EMBL/GenBank/DDBJ databases">
        <title>Nocardia macrotermitis sp. nov. and Nocardia aurantia sp. nov., isolated from the gut of fungus growing-termite Macrotermes natalensis.</title>
        <authorList>
            <person name="Benndorf R."/>
            <person name="Schwitalla J."/>
            <person name="Martin K."/>
            <person name="De Beer W."/>
            <person name="Kaster A.-K."/>
            <person name="Vollmers J."/>
            <person name="Poulsen M."/>
            <person name="Beemelmanns C."/>
        </authorList>
    </citation>
    <scope>NUCLEOTIDE SEQUENCE [LARGE SCALE GENOMIC DNA]</scope>
    <source>
        <strain evidence="9 10">RB20</strain>
    </source>
</reference>
<gene>
    <name evidence="9" type="ORF">NRB20_59500</name>
</gene>
<feature type="domain" description="DUF6596" evidence="8">
    <location>
        <begin position="188"/>
        <end position="289"/>
    </location>
</feature>
<dbReference type="InterPro" id="IPR013325">
    <property type="entry name" value="RNA_pol_sigma_r2"/>
</dbReference>
<dbReference type="PANTHER" id="PTHR47756">
    <property type="entry name" value="BLL6612 PROTEIN-RELATED"/>
    <property type="match status" value="1"/>
</dbReference>
<dbReference type="InterPro" id="IPR013249">
    <property type="entry name" value="RNA_pol_sigma70_r4_t2"/>
</dbReference>
<dbReference type="InterPro" id="IPR036388">
    <property type="entry name" value="WH-like_DNA-bd_sf"/>
</dbReference>
<dbReference type="Gene3D" id="1.10.1740.10">
    <property type="match status" value="1"/>
</dbReference>